<dbReference type="GO" id="GO:0043240">
    <property type="term" value="C:Fanconi anaemia nuclear complex"/>
    <property type="evidence" value="ECO:0007669"/>
    <property type="project" value="InterPro"/>
</dbReference>
<dbReference type="GO" id="GO:0036297">
    <property type="term" value="P:interstrand cross-link repair"/>
    <property type="evidence" value="ECO:0007669"/>
    <property type="project" value="InterPro"/>
</dbReference>
<gene>
    <name evidence="2" type="ORF">PoB_000254500</name>
</gene>
<feature type="region of interest" description="Disordered" evidence="1">
    <location>
        <begin position="287"/>
        <end position="321"/>
    </location>
</feature>
<dbReference type="EMBL" id="BLXT01000331">
    <property type="protein sequence ID" value="GFN76039.1"/>
    <property type="molecule type" value="Genomic_DNA"/>
</dbReference>
<comment type="caution">
    <text evidence="2">The sequence shown here is derived from an EMBL/GenBank/DDBJ whole genome shotgun (WGS) entry which is preliminary data.</text>
</comment>
<dbReference type="Gene3D" id="1.25.40.480">
    <property type="match status" value="1"/>
</dbReference>
<protein>
    <recommendedName>
        <fullName evidence="4">Fanconi Anaemia group E protein C-terminal domain-containing protein</fullName>
    </recommendedName>
</protein>
<evidence type="ECO:0000313" key="2">
    <source>
        <dbReference type="EMBL" id="GFN76039.1"/>
    </source>
</evidence>
<evidence type="ECO:0000256" key="1">
    <source>
        <dbReference type="SAM" id="MobiDB-lite"/>
    </source>
</evidence>
<feature type="compositionally biased region" description="Polar residues" evidence="1">
    <location>
        <begin position="294"/>
        <end position="310"/>
    </location>
</feature>
<proteinExistence type="predicted"/>
<evidence type="ECO:0000313" key="3">
    <source>
        <dbReference type="Proteomes" id="UP000735302"/>
    </source>
</evidence>
<organism evidence="2 3">
    <name type="scientific">Plakobranchus ocellatus</name>
    <dbReference type="NCBI Taxonomy" id="259542"/>
    <lineage>
        <taxon>Eukaryota</taxon>
        <taxon>Metazoa</taxon>
        <taxon>Spiralia</taxon>
        <taxon>Lophotrochozoa</taxon>
        <taxon>Mollusca</taxon>
        <taxon>Gastropoda</taxon>
        <taxon>Heterobranchia</taxon>
        <taxon>Euthyneura</taxon>
        <taxon>Panpulmonata</taxon>
        <taxon>Sacoglossa</taxon>
        <taxon>Placobranchoidea</taxon>
        <taxon>Plakobranchidae</taxon>
        <taxon>Plakobranchus</taxon>
    </lineage>
</organism>
<dbReference type="PANTHER" id="PTHR32094:SF5">
    <property type="entry name" value="FANCONI ANEMIA GROUP E PROTEIN"/>
    <property type="match status" value="1"/>
</dbReference>
<dbReference type="PANTHER" id="PTHR32094">
    <property type="entry name" value="FANCONI ANEMIA GROUP E PROTEIN"/>
    <property type="match status" value="1"/>
</dbReference>
<reference evidence="2 3" key="1">
    <citation type="journal article" date="2021" name="Elife">
        <title>Chloroplast acquisition without the gene transfer in kleptoplastic sea slugs, Plakobranchus ocellatus.</title>
        <authorList>
            <person name="Maeda T."/>
            <person name="Takahashi S."/>
            <person name="Yoshida T."/>
            <person name="Shimamura S."/>
            <person name="Takaki Y."/>
            <person name="Nagai Y."/>
            <person name="Toyoda A."/>
            <person name="Suzuki Y."/>
            <person name="Arimoto A."/>
            <person name="Ishii H."/>
            <person name="Satoh N."/>
            <person name="Nishiyama T."/>
            <person name="Hasebe M."/>
            <person name="Maruyama T."/>
            <person name="Minagawa J."/>
            <person name="Obokata J."/>
            <person name="Shigenobu S."/>
        </authorList>
    </citation>
    <scope>NUCLEOTIDE SEQUENCE [LARGE SCALE GENOMIC DNA]</scope>
</reference>
<name>A0AAV3XYX7_9GAST</name>
<dbReference type="AlphaFoldDB" id="A0AAV3XYX7"/>
<keyword evidence="3" id="KW-1185">Reference proteome</keyword>
<evidence type="ECO:0008006" key="4">
    <source>
        <dbReference type="Google" id="ProtNLM"/>
    </source>
</evidence>
<accession>A0AAV3XYX7</accession>
<dbReference type="Proteomes" id="UP000735302">
    <property type="component" value="Unassembled WGS sequence"/>
</dbReference>
<dbReference type="InterPro" id="IPR039685">
    <property type="entry name" value="FANCE"/>
</dbReference>
<sequence>METDTSALQSSFTLPEALNRRLPDSWIKCFDMLAHSNLSSSSLQKFLNGAQTEERFTCDGKVVSWEGVLLALVEEDVVLDQSELKLQPIFFSLPAIVQTRFLFLVQRNASKICSRHLKTFVHKLENVACGGLQNSWVKHSIATLRKYLDSEQIGKDCLDQQNPASYDFSVASHKMISDIVQKLKDDENVRFAKNSLVSADAGSPLGAHNGNAVSQSYEKVVDVIIIDDEESEDLLGVSMNNRAAVKVSDHTDIFFKSQARTFDLEQNGEDKRTISANANKVNVFEEGQTHSESDINTDNQNLVSKRTLSSETEDEPAPKMPKVASQTFAESEKLINLKIQSKAKIQDQSSSLNQKLLADSIKAHLENLKEVYFGDQKNVGIRANCFKFLPDLTASEVEAACDYLKLSDQSEESLVNFCDCLPWGELEHSSALALFNACVFQRITDPLSEAQVSQTLLTIVTSALRDQPRAVLDLLIKAVACTHSSEFQCQVLATLCKGALSQEWLCYMIRIDGDPTVSLITSF</sequence>